<evidence type="ECO:0000259" key="2">
    <source>
        <dbReference type="Pfam" id="PF07250"/>
    </source>
</evidence>
<dbReference type="EMBL" id="AMZH03004419">
    <property type="protein sequence ID" value="RRT69210.1"/>
    <property type="molecule type" value="Genomic_DNA"/>
</dbReference>
<name>A0A426ZZ19_ENSVE</name>
<dbReference type="CDD" id="cd02851">
    <property type="entry name" value="E_set_GO_C"/>
    <property type="match status" value="1"/>
</dbReference>
<dbReference type="InterPro" id="IPR013783">
    <property type="entry name" value="Ig-like_fold"/>
</dbReference>
<reference evidence="4 5" key="1">
    <citation type="journal article" date="2014" name="Agronomy (Basel)">
        <title>A Draft Genome Sequence for Ensete ventricosum, the Drought-Tolerant Tree Against Hunger.</title>
        <authorList>
            <person name="Harrison J."/>
            <person name="Moore K.A."/>
            <person name="Paszkiewicz K."/>
            <person name="Jones T."/>
            <person name="Grant M."/>
            <person name="Ambacheew D."/>
            <person name="Muzemil S."/>
            <person name="Studholme D.J."/>
        </authorList>
    </citation>
    <scope>NUCLEOTIDE SEQUENCE [LARGE SCALE GENOMIC DNA]</scope>
</reference>
<dbReference type="Pfam" id="PF07250">
    <property type="entry name" value="Glyoxal_oxid_N"/>
    <property type="match status" value="1"/>
</dbReference>
<dbReference type="PANTHER" id="PTHR32208">
    <property type="entry name" value="SECRETED PROTEIN-RELATED"/>
    <property type="match status" value="1"/>
</dbReference>
<dbReference type="PANTHER" id="PTHR32208:SF54">
    <property type="entry name" value="ALDEHYDE OXIDASE GLOX-LIKE"/>
    <property type="match status" value="1"/>
</dbReference>
<feature type="domain" description="Glyoxal oxidase N-terminal" evidence="2">
    <location>
        <begin position="57"/>
        <end position="440"/>
    </location>
</feature>
<dbReference type="Pfam" id="PF09118">
    <property type="entry name" value="GO-like_E_set"/>
    <property type="match status" value="1"/>
</dbReference>
<dbReference type="Proteomes" id="UP000287651">
    <property type="component" value="Unassembled WGS sequence"/>
</dbReference>
<evidence type="ECO:0000259" key="3">
    <source>
        <dbReference type="Pfam" id="PF09118"/>
    </source>
</evidence>
<dbReference type="AlphaFoldDB" id="A0A426ZZ19"/>
<proteinExistence type="predicted"/>
<dbReference type="InterPro" id="IPR014756">
    <property type="entry name" value="Ig_E-set"/>
</dbReference>
<feature type="domain" description="Galactose oxidase-like Early set" evidence="3">
    <location>
        <begin position="461"/>
        <end position="554"/>
    </location>
</feature>
<dbReference type="InterPro" id="IPR009880">
    <property type="entry name" value="Glyoxal_oxidase_N"/>
</dbReference>
<comment type="caution">
    <text evidence="4">The sequence shown here is derived from an EMBL/GenBank/DDBJ whole genome shotgun (WGS) entry which is preliminary data.</text>
</comment>
<dbReference type="InterPro" id="IPR015202">
    <property type="entry name" value="GO-like_E_set"/>
</dbReference>
<gene>
    <name evidence="4" type="ORF">B296_00032416</name>
</gene>
<sequence length="558" mass="61723">MSVITDRGVSTVMSSVGRLGLVLLLVAWCEVWSAHAGGSGRRGSWELLLDSTGAVAMHMALTYCNTVVMFDQVSAGPSGLRMPGCGPHDDDKRSCWVHSVEYDIAANAVRPLALKTDPWCSSGAFLSDGVLVQTGGYGDGVRRVRYFNPSDPLPRWSESSELLVDKRWYSSDQALPEKDRVIVVGGLNVFTYEFIPKTAPEEGAFELPFLRQTRDKRESSDNLYPFIHLSSDGNLFIFANRDSILFDYKRNQVVRTFPTMPGGGPRNYPSTGSSVMLPLDFSDGFLKVEVMICGGAATGAYRAWRRGKFYRALSSCGRLVITDDEPNWAMEDMPGPRLMNDMLLLPTGDVLLINGATHGCAGWQRAKNPSYAPYLYKPNNEAGERFSSLNPSSIARMYHSTAIVLPDGRILVGGSNPYRNYTFGVPYPTELRLEAFTPHYMDPFFDSRRPSHLSVQGGEGRDWIGYGEKFVVRFELGRRPGKLEFVVYAPPFATHSQSMNQRMLKLGCSGLVREMNGVVHAVLKAPPSSTVAPAGFYLLSVVNGGIPSKFEWLRFAHE</sequence>
<dbReference type="SUPFAM" id="SSF50965">
    <property type="entry name" value="Galactose oxidase, central domain"/>
    <property type="match status" value="1"/>
</dbReference>
<accession>A0A426ZZ19</accession>
<evidence type="ECO:0000256" key="1">
    <source>
        <dbReference type="ARBA" id="ARBA00022729"/>
    </source>
</evidence>
<evidence type="ECO:0000313" key="5">
    <source>
        <dbReference type="Proteomes" id="UP000287651"/>
    </source>
</evidence>
<dbReference type="Gene3D" id="2.60.40.10">
    <property type="entry name" value="Immunoglobulins"/>
    <property type="match status" value="1"/>
</dbReference>
<keyword evidence="1" id="KW-0732">Signal</keyword>
<protein>
    <recommendedName>
        <fullName evidence="6">Galactose oxidase-like Early set domain-containing protein</fullName>
    </recommendedName>
</protein>
<evidence type="ECO:0008006" key="6">
    <source>
        <dbReference type="Google" id="ProtNLM"/>
    </source>
</evidence>
<dbReference type="InterPro" id="IPR011043">
    <property type="entry name" value="Gal_Oxase/kelch_b-propeller"/>
</dbReference>
<dbReference type="InterPro" id="IPR037293">
    <property type="entry name" value="Gal_Oxidase_central_sf"/>
</dbReference>
<organism evidence="4 5">
    <name type="scientific">Ensete ventricosum</name>
    <name type="common">Abyssinian banana</name>
    <name type="synonym">Musa ensete</name>
    <dbReference type="NCBI Taxonomy" id="4639"/>
    <lineage>
        <taxon>Eukaryota</taxon>
        <taxon>Viridiplantae</taxon>
        <taxon>Streptophyta</taxon>
        <taxon>Embryophyta</taxon>
        <taxon>Tracheophyta</taxon>
        <taxon>Spermatophyta</taxon>
        <taxon>Magnoliopsida</taxon>
        <taxon>Liliopsida</taxon>
        <taxon>Zingiberales</taxon>
        <taxon>Musaceae</taxon>
        <taxon>Ensete</taxon>
    </lineage>
</organism>
<dbReference type="SUPFAM" id="SSF81296">
    <property type="entry name" value="E set domains"/>
    <property type="match status" value="1"/>
</dbReference>
<dbReference type="Gene3D" id="2.130.10.80">
    <property type="entry name" value="Galactose oxidase/kelch, beta-propeller"/>
    <property type="match status" value="1"/>
</dbReference>
<evidence type="ECO:0000313" key="4">
    <source>
        <dbReference type="EMBL" id="RRT69210.1"/>
    </source>
</evidence>